<evidence type="ECO:0000313" key="3">
    <source>
        <dbReference type="RefSeq" id="XP_022242233.1"/>
    </source>
</evidence>
<gene>
    <name evidence="3" type="primary">LOC106459952</name>
</gene>
<name>A0ABM1SF28_LIMPO</name>
<dbReference type="RefSeq" id="XP_022242233.1">
    <property type="nucleotide sequence ID" value="XM_022386525.1"/>
</dbReference>
<dbReference type="PANTHER" id="PTHR44086">
    <property type="entry name" value="THIOSULFATE SULFURTRANSFERASE RDL2, MITOCHONDRIAL-RELATED"/>
    <property type="match status" value="1"/>
</dbReference>
<protein>
    <submittedName>
        <fullName evidence="3">Thiosulfate sulfurtransferase/rhodanese-like domain-containing protein 1</fullName>
    </submittedName>
</protein>
<keyword evidence="2" id="KW-1185">Reference proteome</keyword>
<dbReference type="InterPro" id="IPR001763">
    <property type="entry name" value="Rhodanese-like_dom"/>
</dbReference>
<dbReference type="SUPFAM" id="SSF52821">
    <property type="entry name" value="Rhodanese/Cell cycle control phosphatase"/>
    <property type="match status" value="1"/>
</dbReference>
<dbReference type="InterPro" id="IPR036873">
    <property type="entry name" value="Rhodanese-like_dom_sf"/>
</dbReference>
<dbReference type="GeneID" id="106459952"/>
<dbReference type="Proteomes" id="UP000694941">
    <property type="component" value="Unplaced"/>
</dbReference>
<evidence type="ECO:0000313" key="2">
    <source>
        <dbReference type="Proteomes" id="UP000694941"/>
    </source>
</evidence>
<dbReference type="SMART" id="SM00450">
    <property type="entry name" value="RHOD"/>
    <property type="match status" value="1"/>
</dbReference>
<accession>A0ABM1SF28</accession>
<dbReference type="PROSITE" id="PS50206">
    <property type="entry name" value="RHODANESE_3"/>
    <property type="match status" value="1"/>
</dbReference>
<dbReference type="PANTHER" id="PTHR44086:SF14">
    <property type="entry name" value="RHODANESE DOMAIN-CONTAINING PROTEIN"/>
    <property type="match status" value="1"/>
</dbReference>
<feature type="domain" description="Rhodanese" evidence="1">
    <location>
        <begin position="21"/>
        <end position="124"/>
    </location>
</feature>
<sequence length="125" mass="14345">MTMSSCIEKEIKFEELCNLLKTSKITLLDVRTFQELTDVGLIPGSMNIPLAELENAFHLSPDEFQNKYGFLQPSKNDESIVITCRSGRRAKEGVEKMEKLGYNKVRCYCGSFLEWKEKGRKVVFP</sequence>
<reference evidence="3" key="1">
    <citation type="submission" date="2025-08" db="UniProtKB">
        <authorList>
            <consortium name="RefSeq"/>
        </authorList>
    </citation>
    <scope>IDENTIFICATION</scope>
    <source>
        <tissue evidence="3">Muscle</tissue>
    </source>
</reference>
<proteinExistence type="predicted"/>
<evidence type="ECO:0000259" key="1">
    <source>
        <dbReference type="PROSITE" id="PS50206"/>
    </source>
</evidence>
<organism evidence="2 3">
    <name type="scientific">Limulus polyphemus</name>
    <name type="common">Atlantic horseshoe crab</name>
    <dbReference type="NCBI Taxonomy" id="6850"/>
    <lineage>
        <taxon>Eukaryota</taxon>
        <taxon>Metazoa</taxon>
        <taxon>Ecdysozoa</taxon>
        <taxon>Arthropoda</taxon>
        <taxon>Chelicerata</taxon>
        <taxon>Merostomata</taxon>
        <taxon>Xiphosura</taxon>
        <taxon>Limulidae</taxon>
        <taxon>Limulus</taxon>
    </lineage>
</organism>
<dbReference type="Pfam" id="PF00581">
    <property type="entry name" value="Rhodanese"/>
    <property type="match status" value="1"/>
</dbReference>
<dbReference type="Gene3D" id="3.40.250.10">
    <property type="entry name" value="Rhodanese-like domain"/>
    <property type="match status" value="1"/>
</dbReference>